<dbReference type="RefSeq" id="WP_150031613.1">
    <property type="nucleotide sequence ID" value="NZ_VWSH01000001.1"/>
</dbReference>
<organism evidence="1 2">
    <name type="scientific">Taibaiella lutea</name>
    <dbReference type="NCBI Taxonomy" id="2608001"/>
    <lineage>
        <taxon>Bacteria</taxon>
        <taxon>Pseudomonadati</taxon>
        <taxon>Bacteroidota</taxon>
        <taxon>Chitinophagia</taxon>
        <taxon>Chitinophagales</taxon>
        <taxon>Chitinophagaceae</taxon>
        <taxon>Taibaiella</taxon>
    </lineage>
</organism>
<name>A0A5M6CPM8_9BACT</name>
<reference evidence="1 2" key="1">
    <citation type="submission" date="2019-09" db="EMBL/GenBank/DDBJ databases">
        <title>Genome sequence and assembly of Taibaiella sp.</title>
        <authorList>
            <person name="Chhetri G."/>
        </authorList>
    </citation>
    <scope>NUCLEOTIDE SEQUENCE [LARGE SCALE GENOMIC DNA]</scope>
    <source>
        <strain evidence="1 2">KVB11</strain>
    </source>
</reference>
<sequence>MSEEKNVQLELLYNQYQDVLRNGMVDDAIKHGQTYFTFLHGEMTQADKEQLQNDILLCAAKNKGE</sequence>
<dbReference type="AlphaFoldDB" id="A0A5M6CPM8"/>
<comment type="caution">
    <text evidence="1">The sequence shown here is derived from an EMBL/GenBank/DDBJ whole genome shotgun (WGS) entry which is preliminary data.</text>
</comment>
<proteinExistence type="predicted"/>
<dbReference type="Proteomes" id="UP000323632">
    <property type="component" value="Unassembled WGS sequence"/>
</dbReference>
<dbReference type="EMBL" id="VWSH01000001">
    <property type="protein sequence ID" value="KAA5537037.1"/>
    <property type="molecule type" value="Genomic_DNA"/>
</dbReference>
<accession>A0A5M6CPM8</accession>
<evidence type="ECO:0000313" key="1">
    <source>
        <dbReference type="EMBL" id="KAA5537037.1"/>
    </source>
</evidence>
<keyword evidence="2" id="KW-1185">Reference proteome</keyword>
<evidence type="ECO:0000313" key="2">
    <source>
        <dbReference type="Proteomes" id="UP000323632"/>
    </source>
</evidence>
<gene>
    <name evidence="1" type="ORF">F0919_05020</name>
</gene>
<protein>
    <submittedName>
        <fullName evidence="1">Uncharacterized protein</fullName>
    </submittedName>
</protein>